<evidence type="ECO:0000256" key="2">
    <source>
        <dbReference type="ARBA" id="ARBA00022676"/>
    </source>
</evidence>
<dbReference type="InterPro" id="IPR002213">
    <property type="entry name" value="UDP_glucos_trans"/>
</dbReference>
<dbReference type="STRING" id="981085.W9RY79"/>
<dbReference type="EMBL" id="KE345811">
    <property type="protein sequence ID" value="EXC17298.1"/>
    <property type="molecule type" value="Genomic_DNA"/>
</dbReference>
<dbReference type="FunFam" id="3.40.50.2000:FF:000047">
    <property type="entry name" value="Glycosyltransferase"/>
    <property type="match status" value="1"/>
</dbReference>
<evidence type="ECO:0000313" key="6">
    <source>
        <dbReference type="EMBL" id="EXC17298.1"/>
    </source>
</evidence>
<keyword evidence="2 4" id="KW-0328">Glycosyltransferase</keyword>
<dbReference type="KEGG" id="mnt:21410103"/>
<keyword evidence="7" id="KW-1185">Reference proteome</keyword>
<evidence type="ECO:0000313" key="7">
    <source>
        <dbReference type="Proteomes" id="UP000030645"/>
    </source>
</evidence>
<dbReference type="InterPro" id="IPR035595">
    <property type="entry name" value="UDP_glycos_trans_CS"/>
</dbReference>
<dbReference type="Pfam" id="PF00201">
    <property type="entry name" value="UDPGT"/>
    <property type="match status" value="1"/>
</dbReference>
<dbReference type="PANTHER" id="PTHR48047">
    <property type="entry name" value="GLYCOSYLTRANSFERASE"/>
    <property type="match status" value="1"/>
</dbReference>
<dbReference type="GO" id="GO:0035251">
    <property type="term" value="F:UDP-glucosyltransferase activity"/>
    <property type="evidence" value="ECO:0007669"/>
    <property type="project" value="TreeGrafter"/>
</dbReference>
<gene>
    <name evidence="6" type="ORF">L484_027486</name>
</gene>
<dbReference type="PANTHER" id="PTHR48047:SF135">
    <property type="entry name" value="GLYCOSYLTRANSFERASE"/>
    <property type="match status" value="1"/>
</dbReference>
<proteinExistence type="inferred from homology"/>
<dbReference type="AlphaFoldDB" id="W9RY79"/>
<name>W9RY79_9ROSA</name>
<dbReference type="Proteomes" id="UP000030645">
    <property type="component" value="Unassembled WGS sequence"/>
</dbReference>
<accession>W9RY79</accession>
<reference evidence="7" key="1">
    <citation type="submission" date="2013-01" db="EMBL/GenBank/DDBJ databases">
        <title>Draft Genome Sequence of a Mulberry Tree, Morus notabilis C.K. Schneid.</title>
        <authorList>
            <person name="He N."/>
            <person name="Zhao S."/>
        </authorList>
    </citation>
    <scope>NUCLEOTIDE SEQUENCE</scope>
</reference>
<evidence type="ECO:0000256" key="3">
    <source>
        <dbReference type="ARBA" id="ARBA00022679"/>
    </source>
</evidence>
<dbReference type="PROSITE" id="PS00375">
    <property type="entry name" value="UDPGT"/>
    <property type="match status" value="1"/>
</dbReference>
<organism evidence="6 7">
    <name type="scientific">Morus notabilis</name>
    <dbReference type="NCBI Taxonomy" id="981085"/>
    <lineage>
        <taxon>Eukaryota</taxon>
        <taxon>Viridiplantae</taxon>
        <taxon>Streptophyta</taxon>
        <taxon>Embryophyta</taxon>
        <taxon>Tracheophyta</taxon>
        <taxon>Spermatophyta</taxon>
        <taxon>Magnoliopsida</taxon>
        <taxon>eudicotyledons</taxon>
        <taxon>Gunneridae</taxon>
        <taxon>Pentapetalae</taxon>
        <taxon>rosids</taxon>
        <taxon>fabids</taxon>
        <taxon>Rosales</taxon>
        <taxon>Moraceae</taxon>
        <taxon>Moreae</taxon>
        <taxon>Morus</taxon>
    </lineage>
</organism>
<dbReference type="CDD" id="cd03784">
    <property type="entry name" value="GT1_Gtf-like"/>
    <property type="match status" value="1"/>
</dbReference>
<dbReference type="Gene3D" id="3.40.50.2000">
    <property type="entry name" value="Glycogen Phosphorylase B"/>
    <property type="match status" value="2"/>
</dbReference>
<evidence type="ECO:0000256" key="4">
    <source>
        <dbReference type="RuleBase" id="RU003718"/>
    </source>
</evidence>
<evidence type="ECO:0000256" key="5">
    <source>
        <dbReference type="RuleBase" id="RU362057"/>
    </source>
</evidence>
<dbReference type="OrthoDB" id="5835829at2759"/>
<dbReference type="SUPFAM" id="SSF53756">
    <property type="entry name" value="UDP-Glycosyltransferase/glycogen phosphorylase"/>
    <property type="match status" value="1"/>
</dbReference>
<protein>
    <recommendedName>
        <fullName evidence="5">Glycosyltransferase</fullName>
        <ecNumber evidence="5">2.4.1.-</ecNumber>
    </recommendedName>
</protein>
<dbReference type="EC" id="2.4.1.-" evidence="5"/>
<keyword evidence="3 4" id="KW-0808">Transferase</keyword>
<comment type="similarity">
    <text evidence="1 4">Belongs to the UDP-glycosyltransferase family.</text>
</comment>
<sequence>MAHGHMIPAVDMAKLFASRGCKATVILTPANALFFTQEIERSRNLGLEIEIVLLKFPVLDFELPEGCENVHMLTSDDMVEKFFKATTMLEQPLEELIKEHRPNCLVADITFSWATEVAARFGIPRLVFHGVSFFALCTSICLMEHEPYKKVSSDSEPFVVPNLPHEIKLTRDQLPPYIKQESELATLARQFTESEETSYGVIVNSYYELEPDYADYYRRVLGRRAWHIGPFYLLNKDKEDKAQRGPKSSIDERECLNWLNSKKPNSVVYVTFGSNVNFNDTQLMEIAMALEAWGKHFIWTVRKEKLQEGKEEWLPEGFEKRMEGKGLVIRGWAPQVLILEHEAVGGFVTHCGWNSTLEGVCAGLPLVTWPVSAEQFYNEKLVTEILRIGVGVGAKKWARFVGDSVKSEAIEKAVNRIMEGEEAQEMRSRARALAKTARKAFEEGGSSYSNLNDLIEELRLHRSA</sequence>
<dbReference type="eggNOG" id="KOG1192">
    <property type="taxonomic scope" value="Eukaryota"/>
</dbReference>
<evidence type="ECO:0000256" key="1">
    <source>
        <dbReference type="ARBA" id="ARBA00009995"/>
    </source>
</evidence>
<dbReference type="FunFam" id="3.40.50.2000:FF:000071">
    <property type="entry name" value="Glycosyltransferase"/>
    <property type="match status" value="1"/>
</dbReference>